<evidence type="ECO:0000256" key="7">
    <source>
        <dbReference type="RuleBase" id="RU000454"/>
    </source>
</evidence>
<evidence type="ECO:0000313" key="10">
    <source>
        <dbReference type="EMBL" id="PRT54944.1"/>
    </source>
</evidence>
<gene>
    <name evidence="10" type="ORF">B9G98_02564</name>
</gene>
<accession>A0A2T0FIW6</accession>
<comment type="caution">
    <text evidence="10">The sequence shown here is derived from an EMBL/GenBank/DDBJ whole genome shotgun (WGS) entry which is preliminary data.</text>
</comment>
<evidence type="ECO:0000259" key="9">
    <source>
        <dbReference type="PROSITE" id="PS51767"/>
    </source>
</evidence>
<protein>
    <submittedName>
        <fullName evidence="10">Acid protease</fullName>
    </submittedName>
</protein>
<dbReference type="Gene3D" id="2.40.70.10">
    <property type="entry name" value="Acid Proteases"/>
    <property type="match status" value="2"/>
</dbReference>
<dbReference type="InterPro" id="IPR001969">
    <property type="entry name" value="Aspartic_peptidase_AS"/>
</dbReference>
<dbReference type="PROSITE" id="PS51767">
    <property type="entry name" value="PEPTIDASE_A1"/>
    <property type="match status" value="1"/>
</dbReference>
<evidence type="ECO:0000256" key="6">
    <source>
        <dbReference type="PIRSR" id="PIRSR601461-1"/>
    </source>
</evidence>
<evidence type="ECO:0000256" key="2">
    <source>
        <dbReference type="ARBA" id="ARBA00022670"/>
    </source>
</evidence>
<dbReference type="SUPFAM" id="SSF50630">
    <property type="entry name" value="Acid proteases"/>
    <property type="match status" value="1"/>
</dbReference>
<dbReference type="PANTHER" id="PTHR47966">
    <property type="entry name" value="BETA-SITE APP-CLEAVING ENZYME, ISOFORM A-RELATED"/>
    <property type="match status" value="1"/>
</dbReference>
<evidence type="ECO:0000256" key="1">
    <source>
        <dbReference type="ARBA" id="ARBA00007447"/>
    </source>
</evidence>
<name>A0A2T0FIW6_9ASCO</name>
<feature type="active site" evidence="6">
    <location>
        <position position="283"/>
    </location>
</feature>
<evidence type="ECO:0000256" key="4">
    <source>
        <dbReference type="ARBA" id="ARBA00022750"/>
    </source>
</evidence>
<evidence type="ECO:0000256" key="8">
    <source>
        <dbReference type="SAM" id="SignalP"/>
    </source>
</evidence>
<dbReference type="Proteomes" id="UP000238350">
    <property type="component" value="Unassembled WGS sequence"/>
</dbReference>
<dbReference type="PRINTS" id="PR00792">
    <property type="entry name" value="PEPSIN"/>
</dbReference>
<dbReference type="InterPro" id="IPR033876">
    <property type="entry name" value="SAP-like"/>
</dbReference>
<evidence type="ECO:0000313" key="11">
    <source>
        <dbReference type="Proteomes" id="UP000238350"/>
    </source>
</evidence>
<dbReference type="RefSeq" id="XP_024664889.1">
    <property type="nucleotide sequence ID" value="XM_024809121.1"/>
</dbReference>
<feature type="domain" description="Peptidase A1" evidence="9">
    <location>
        <begin position="93"/>
        <end position="398"/>
    </location>
</feature>
<evidence type="ECO:0000256" key="5">
    <source>
        <dbReference type="ARBA" id="ARBA00022801"/>
    </source>
</evidence>
<feature type="chain" id="PRO_5015655918" evidence="8">
    <location>
        <begin position="17"/>
        <end position="417"/>
    </location>
</feature>
<dbReference type="InterPro" id="IPR033121">
    <property type="entry name" value="PEPTIDASE_A1"/>
</dbReference>
<keyword evidence="2 7" id="KW-0645">Protease</keyword>
<dbReference type="GeneID" id="36516312"/>
<dbReference type="OrthoDB" id="771136at2759"/>
<keyword evidence="4 7" id="KW-0064">Aspartyl protease</keyword>
<keyword evidence="3 8" id="KW-0732">Signal</keyword>
<comment type="similarity">
    <text evidence="1 7">Belongs to the peptidase A1 family.</text>
</comment>
<dbReference type="PROSITE" id="PS00141">
    <property type="entry name" value="ASP_PROTEASE"/>
    <property type="match status" value="1"/>
</dbReference>
<proteinExistence type="inferred from homology"/>
<organism evidence="10 11">
    <name type="scientific">Wickerhamiella sorbophila</name>
    <dbReference type="NCBI Taxonomy" id="45607"/>
    <lineage>
        <taxon>Eukaryota</taxon>
        <taxon>Fungi</taxon>
        <taxon>Dikarya</taxon>
        <taxon>Ascomycota</taxon>
        <taxon>Saccharomycotina</taxon>
        <taxon>Dipodascomycetes</taxon>
        <taxon>Dipodascales</taxon>
        <taxon>Trichomonascaceae</taxon>
        <taxon>Wickerhamiella</taxon>
    </lineage>
</organism>
<sequence>MLVASILISQFYLVCAAPAPAALGGPGLQLVQEPKSFANSTESVPDGVVMMHLECVEKVFADEVVQSWNLDGTSSDEQLKVIADRMNNRLTYYTVNVSIGSPPQYFPVQVDTGSSDLWVPSNTLMFDGFDTGASSTFRYVNSPFEIQYVKDAAKGFWGIDTVSLQDKFTVTDQQFGIATDAPGCEIGIFGIGLAGSESTDEVYANFPQSLVDQGLINKNVYSMYLNDLHSKQATILFGGTDKAHHGELATLPLVSKKAFQVNMSNISVNDKKLLREPMPVLLDSGTSLVYLPEKQVKAIAKSYGAKFNPSLSMYLIDEHDLARKKPNGLDFTFGDVTINVPHEELFWPLSWFTLQSSPYYVMTVMPSNYSMDYVILGDSFLRSAYVTYDLDKHEIQIGQNIITTNSEIVPLYPDNPQ</sequence>
<dbReference type="InterPro" id="IPR021109">
    <property type="entry name" value="Peptidase_aspartic_dom_sf"/>
</dbReference>
<dbReference type="GO" id="GO:0004190">
    <property type="term" value="F:aspartic-type endopeptidase activity"/>
    <property type="evidence" value="ECO:0007669"/>
    <property type="project" value="UniProtKB-KW"/>
</dbReference>
<dbReference type="STRING" id="45607.A0A2T0FIW6"/>
<dbReference type="CDD" id="cd05474">
    <property type="entry name" value="SAP_like"/>
    <property type="match status" value="1"/>
</dbReference>
<dbReference type="AlphaFoldDB" id="A0A2T0FIW6"/>
<dbReference type="InterPro" id="IPR001461">
    <property type="entry name" value="Aspartic_peptidase_A1"/>
</dbReference>
<reference evidence="10 11" key="1">
    <citation type="submission" date="2017-04" db="EMBL/GenBank/DDBJ databases">
        <title>Genome sequencing of [Candida] sorbophila.</title>
        <authorList>
            <person name="Ahn J.O."/>
        </authorList>
    </citation>
    <scope>NUCLEOTIDE SEQUENCE [LARGE SCALE GENOMIC DNA]</scope>
    <source>
        <strain evidence="10 11">DS02</strain>
    </source>
</reference>
<keyword evidence="11" id="KW-1185">Reference proteome</keyword>
<evidence type="ECO:0000256" key="3">
    <source>
        <dbReference type="ARBA" id="ARBA00022729"/>
    </source>
</evidence>
<dbReference type="Pfam" id="PF00026">
    <property type="entry name" value="Asp"/>
    <property type="match status" value="1"/>
</dbReference>
<dbReference type="EMBL" id="NDIQ01000021">
    <property type="protein sequence ID" value="PRT54944.1"/>
    <property type="molecule type" value="Genomic_DNA"/>
</dbReference>
<feature type="signal peptide" evidence="8">
    <location>
        <begin position="1"/>
        <end position="16"/>
    </location>
</feature>
<keyword evidence="5 7" id="KW-0378">Hydrolase</keyword>
<feature type="active site" evidence="6">
    <location>
        <position position="111"/>
    </location>
</feature>
<dbReference type="PANTHER" id="PTHR47966:SF65">
    <property type="entry name" value="ASPARTIC-TYPE ENDOPEPTIDASE"/>
    <property type="match status" value="1"/>
</dbReference>
<dbReference type="GO" id="GO:0006508">
    <property type="term" value="P:proteolysis"/>
    <property type="evidence" value="ECO:0007669"/>
    <property type="project" value="UniProtKB-KW"/>
</dbReference>